<name>A0A8A4ZH96_9MICO</name>
<evidence type="ECO:0000313" key="2">
    <source>
        <dbReference type="Proteomes" id="UP000663937"/>
    </source>
</evidence>
<keyword evidence="2" id="KW-1185">Reference proteome</keyword>
<dbReference type="KEGG" id="psic:J4E96_04860"/>
<accession>A0A8A4ZH96</accession>
<protein>
    <submittedName>
        <fullName evidence="1">Uncharacterized protein</fullName>
    </submittedName>
</protein>
<sequence>MTQPGTTALEKFFNHHTVENASEWLFHHPEDEKFVPDELPEPTLVNIAMSGEDREFDGEPWFTQHRDA</sequence>
<organism evidence="1 2">
    <name type="scientific">Pengzhenrongella sicca</name>
    <dbReference type="NCBI Taxonomy" id="2819238"/>
    <lineage>
        <taxon>Bacteria</taxon>
        <taxon>Bacillati</taxon>
        <taxon>Actinomycetota</taxon>
        <taxon>Actinomycetes</taxon>
        <taxon>Micrococcales</taxon>
        <taxon>Pengzhenrongella</taxon>
    </lineage>
</organism>
<evidence type="ECO:0000313" key="1">
    <source>
        <dbReference type="EMBL" id="QTE30333.1"/>
    </source>
</evidence>
<gene>
    <name evidence="1" type="ORF">J4E96_04860</name>
</gene>
<dbReference type="Proteomes" id="UP000663937">
    <property type="component" value="Chromosome"/>
</dbReference>
<dbReference type="EMBL" id="CP071868">
    <property type="protein sequence ID" value="QTE30333.1"/>
    <property type="molecule type" value="Genomic_DNA"/>
</dbReference>
<proteinExistence type="predicted"/>
<reference evidence="1" key="1">
    <citation type="submission" date="2021-03" db="EMBL/GenBank/DDBJ databases">
        <title>Pengzhenrongella sicca gen. nov., sp. nov., a new member of suborder Micrococcineae isolated from High-Arctic tundra soil.</title>
        <authorList>
            <person name="Peng F."/>
        </authorList>
    </citation>
    <scope>NUCLEOTIDE SEQUENCE</scope>
    <source>
        <strain evidence="1">LRZ-2</strain>
    </source>
</reference>
<dbReference type="AlphaFoldDB" id="A0A8A4ZH96"/>
<dbReference type="RefSeq" id="WP_227424660.1">
    <property type="nucleotide sequence ID" value="NZ_CP071868.1"/>
</dbReference>